<protein>
    <submittedName>
        <fullName evidence="2">Uncharacterized protein</fullName>
    </submittedName>
</protein>
<evidence type="ECO:0000313" key="2">
    <source>
        <dbReference type="EMBL" id="MQW36598.1"/>
    </source>
</evidence>
<gene>
    <name evidence="2" type="ORF">GHK53_28425</name>
</gene>
<reference evidence="2 3" key="1">
    <citation type="journal article" date="2013" name="Genome Biol.">
        <title>Comparative genomics of the core and accessory genomes of 48 Sinorhizobium strains comprising five genospecies.</title>
        <authorList>
            <person name="Sugawara M."/>
            <person name="Epstein B."/>
            <person name="Badgley B.D."/>
            <person name="Unno T."/>
            <person name="Xu L."/>
            <person name="Reese J."/>
            <person name="Gyaneshwar P."/>
            <person name="Denny R."/>
            <person name="Mudge J."/>
            <person name="Bharti A.K."/>
            <person name="Farmer A.D."/>
            <person name="May G.D."/>
            <person name="Woodward J.E."/>
            <person name="Medigue C."/>
            <person name="Vallenet D."/>
            <person name="Lajus A."/>
            <person name="Rouy Z."/>
            <person name="Martinez-Vaz B."/>
            <person name="Tiffin P."/>
            <person name="Young N.D."/>
            <person name="Sadowsky M.J."/>
        </authorList>
    </citation>
    <scope>NUCLEOTIDE SEQUENCE [LARGE SCALE GENOMIC DNA]</scope>
    <source>
        <strain evidence="2 3">N6B1</strain>
    </source>
</reference>
<dbReference type="AlphaFoldDB" id="A0AAW9TXD9"/>
<evidence type="ECO:0000256" key="1">
    <source>
        <dbReference type="SAM" id="Phobius"/>
    </source>
</evidence>
<keyword evidence="1" id="KW-0472">Membrane</keyword>
<feature type="transmembrane region" description="Helical" evidence="1">
    <location>
        <begin position="95"/>
        <end position="115"/>
    </location>
</feature>
<sequence>MQAFRAKTAGIDLIPPERASRSSAAQPRRLDYIDVEFETVAPTARRSPYPVFNDNRRAGARQKANAAAAPGLRSAARRILVAAGTRLDAMSPRRFAGLAAFLGLTVFLLIAGFGGDGRADMHPLPTKGGKMPDLTVSFAEGGASAR</sequence>
<evidence type="ECO:0000313" key="3">
    <source>
        <dbReference type="Proteomes" id="UP000429484"/>
    </source>
</evidence>
<organism evidence="2 3">
    <name type="scientific">Rhizobium meliloti</name>
    <name type="common">Ensifer meliloti</name>
    <name type="synonym">Sinorhizobium meliloti</name>
    <dbReference type="NCBI Taxonomy" id="382"/>
    <lineage>
        <taxon>Bacteria</taxon>
        <taxon>Pseudomonadati</taxon>
        <taxon>Pseudomonadota</taxon>
        <taxon>Alphaproteobacteria</taxon>
        <taxon>Hyphomicrobiales</taxon>
        <taxon>Rhizobiaceae</taxon>
        <taxon>Sinorhizobium/Ensifer group</taxon>
        <taxon>Sinorhizobium</taxon>
    </lineage>
</organism>
<dbReference type="KEGG" id="smer:DU99_14725"/>
<comment type="caution">
    <text evidence="2">The sequence shown here is derived from an EMBL/GenBank/DDBJ whole genome shotgun (WGS) entry which is preliminary data.</text>
</comment>
<dbReference type="RefSeq" id="WP_010970103.1">
    <property type="nucleotide sequence ID" value="NZ_BJNJ01000064.1"/>
</dbReference>
<proteinExistence type="predicted"/>
<keyword evidence="1" id="KW-1133">Transmembrane helix</keyword>
<dbReference type="EMBL" id="WISR01000227">
    <property type="protein sequence ID" value="MQW36598.1"/>
    <property type="molecule type" value="Genomic_DNA"/>
</dbReference>
<name>A0AAW9TXD9_RHIML</name>
<accession>A0AAW9TXD9</accession>
<keyword evidence="1" id="KW-0812">Transmembrane</keyword>
<dbReference type="Proteomes" id="UP000429484">
    <property type="component" value="Unassembled WGS sequence"/>
</dbReference>